<feature type="transmembrane region" description="Helical" evidence="6">
    <location>
        <begin position="291"/>
        <end position="308"/>
    </location>
</feature>
<keyword evidence="5 6" id="KW-0472">Membrane</keyword>
<protein>
    <submittedName>
        <fullName evidence="7">Putative ion transporter superfamily protein YfcC</fullName>
    </submittedName>
</protein>
<feature type="transmembrane region" description="Helical" evidence="6">
    <location>
        <begin position="79"/>
        <end position="97"/>
    </location>
</feature>
<sequence>MNKFPTAFTILFALIVVVAVLTWVIPAGQYKRAFSTALGRDAPVPGTFVEVEPSPQGPLAVLMAPIAGLYDPATGMANAIDVAVFVLVIGGFLAVVTRTGAIDAGIGGLLKALKGREIWMIPILMTAFAAGGTSYGMAEESLAFYSIVLPVFLRAGYDTLTGVSVILLGCGIGTLGSTFNAFATVIASDAAGVPFTDGLALRAFILFACLAAGILFVMRYASRVKAHPERSIVAAQREDNIAHFLKGVDSGAPLPDFSATRAFILVLFGLTFVVMLWGVISQGWWMGEMSALFLGMAILTFFVAKADAQTRMDEHTFVDTFVGGARDLLGVALLIGVARGIVVIMDAGKITDTILNALAGTLAGFGDVPFINVMLASQTFLSFVVPSSSGLAVLTMPILAPLSDFAGVQRDLTVTAYQSANGWVNLFNPTFAVVMGGLAIGRVGYDRWLRFVWPLLLILAVIISAALSVSAVMSDAPSTSPPAAELAN</sequence>
<dbReference type="RefSeq" id="WP_111467509.1">
    <property type="nucleotide sequence ID" value="NZ_QKZS01000015.1"/>
</dbReference>
<keyword evidence="4 6" id="KW-1133">Transmembrane helix</keyword>
<feature type="transmembrane region" description="Helical" evidence="6">
    <location>
        <begin position="420"/>
        <end position="440"/>
    </location>
</feature>
<dbReference type="InterPro" id="IPR051679">
    <property type="entry name" value="DASS-Related_Transporters"/>
</dbReference>
<dbReference type="GO" id="GO:0005886">
    <property type="term" value="C:plasma membrane"/>
    <property type="evidence" value="ECO:0007669"/>
    <property type="project" value="UniProtKB-SubCell"/>
</dbReference>
<feature type="transmembrane region" description="Helical" evidence="6">
    <location>
        <begin position="7"/>
        <end position="25"/>
    </location>
</feature>
<feature type="transmembrane region" description="Helical" evidence="6">
    <location>
        <begin position="164"/>
        <end position="187"/>
    </location>
</feature>
<dbReference type="AlphaFoldDB" id="A0A2W7R0N1"/>
<dbReference type="Proteomes" id="UP000249538">
    <property type="component" value="Unassembled WGS sequence"/>
</dbReference>
<dbReference type="Pfam" id="PF03606">
    <property type="entry name" value="DcuC"/>
    <property type="match status" value="1"/>
</dbReference>
<feature type="transmembrane region" description="Helical" evidence="6">
    <location>
        <begin position="328"/>
        <end position="348"/>
    </location>
</feature>
<organism evidence="7 8">
    <name type="scientific">Cereibacter changlensis</name>
    <dbReference type="NCBI Taxonomy" id="402884"/>
    <lineage>
        <taxon>Bacteria</taxon>
        <taxon>Pseudomonadati</taxon>
        <taxon>Pseudomonadota</taxon>
        <taxon>Alphaproteobacteria</taxon>
        <taxon>Rhodobacterales</taxon>
        <taxon>Paracoccaceae</taxon>
        <taxon>Cereibacter</taxon>
    </lineage>
</organism>
<proteinExistence type="predicted"/>
<feature type="transmembrane region" description="Helical" evidence="6">
    <location>
        <begin position="380"/>
        <end position="400"/>
    </location>
</feature>
<dbReference type="InterPro" id="IPR018385">
    <property type="entry name" value="C4_dicarb_anaerob_car-like"/>
</dbReference>
<dbReference type="EMBL" id="QKZS01000015">
    <property type="protein sequence ID" value="PZX49477.1"/>
    <property type="molecule type" value="Genomic_DNA"/>
</dbReference>
<evidence type="ECO:0000256" key="6">
    <source>
        <dbReference type="SAM" id="Phobius"/>
    </source>
</evidence>
<evidence type="ECO:0000256" key="4">
    <source>
        <dbReference type="ARBA" id="ARBA00022989"/>
    </source>
</evidence>
<evidence type="ECO:0000256" key="5">
    <source>
        <dbReference type="ARBA" id="ARBA00023136"/>
    </source>
</evidence>
<evidence type="ECO:0000313" key="8">
    <source>
        <dbReference type="Proteomes" id="UP000249538"/>
    </source>
</evidence>
<evidence type="ECO:0000256" key="3">
    <source>
        <dbReference type="ARBA" id="ARBA00022692"/>
    </source>
</evidence>
<comment type="subcellular location">
    <subcellularLocation>
        <location evidence="1">Cell membrane</location>
        <topology evidence="1">Multi-pass membrane protein</topology>
    </subcellularLocation>
</comment>
<feature type="transmembrane region" description="Helical" evidence="6">
    <location>
        <begin position="262"/>
        <end position="285"/>
    </location>
</feature>
<dbReference type="PANTHER" id="PTHR43652">
    <property type="entry name" value="BASIC AMINO ACID ANTIPORTER YFCC-RELATED"/>
    <property type="match status" value="1"/>
</dbReference>
<gene>
    <name evidence="7" type="ORF">LX76_03804</name>
</gene>
<feature type="transmembrane region" description="Helical" evidence="6">
    <location>
        <begin position="199"/>
        <end position="221"/>
    </location>
</feature>
<evidence type="ECO:0000256" key="1">
    <source>
        <dbReference type="ARBA" id="ARBA00004651"/>
    </source>
</evidence>
<feature type="transmembrane region" description="Helical" evidence="6">
    <location>
        <begin position="452"/>
        <end position="473"/>
    </location>
</feature>
<keyword evidence="3 6" id="KW-0812">Transmembrane</keyword>
<keyword evidence="2" id="KW-1003">Cell membrane</keyword>
<feature type="transmembrane region" description="Helical" evidence="6">
    <location>
        <begin position="354"/>
        <end position="373"/>
    </location>
</feature>
<dbReference type="PANTHER" id="PTHR43652:SF6">
    <property type="entry name" value="ARGININE REPRESSOR"/>
    <property type="match status" value="1"/>
</dbReference>
<evidence type="ECO:0000256" key="2">
    <source>
        <dbReference type="ARBA" id="ARBA00022475"/>
    </source>
</evidence>
<reference evidence="7 8" key="1">
    <citation type="submission" date="2018-06" db="EMBL/GenBank/DDBJ databases">
        <title>Genomic Encyclopedia of Archaeal and Bacterial Type Strains, Phase II (KMG-II): from individual species to whole genera.</title>
        <authorList>
            <person name="Goeker M."/>
        </authorList>
    </citation>
    <scope>NUCLEOTIDE SEQUENCE [LARGE SCALE GENOMIC DNA]</scope>
    <source>
        <strain evidence="7 8">DSM 18774</strain>
    </source>
</reference>
<comment type="caution">
    <text evidence="7">The sequence shown here is derived from an EMBL/GenBank/DDBJ whole genome shotgun (WGS) entry which is preliminary data.</text>
</comment>
<accession>A0A2W7R0N1</accession>
<evidence type="ECO:0000313" key="7">
    <source>
        <dbReference type="EMBL" id="PZX49477.1"/>
    </source>
</evidence>
<name>A0A2W7R0N1_9RHOB</name>